<dbReference type="Proteomes" id="UP000075670">
    <property type="component" value="Unassembled WGS sequence"/>
</dbReference>
<protein>
    <submittedName>
        <fullName evidence="3">Integrase core domain protein</fullName>
    </submittedName>
</protein>
<name>A0A151B0E5_9FIRM</name>
<dbReference type="InterPro" id="IPR036397">
    <property type="entry name" value="RNaseH_sf"/>
</dbReference>
<keyword evidence="4" id="KW-1185">Reference proteome</keyword>
<dbReference type="SUPFAM" id="SSF46689">
    <property type="entry name" value="Homeodomain-like"/>
    <property type="match status" value="1"/>
</dbReference>
<dbReference type="AlphaFoldDB" id="A0A151B0E5"/>
<dbReference type="Gene3D" id="1.10.10.10">
    <property type="entry name" value="Winged helix-like DNA-binding domain superfamily/Winged helix DNA-binding domain"/>
    <property type="match status" value="1"/>
</dbReference>
<organism evidence="3 4">
    <name type="scientific">Moorella mulderi DSM 14980</name>
    <dbReference type="NCBI Taxonomy" id="1122241"/>
    <lineage>
        <taxon>Bacteria</taxon>
        <taxon>Bacillati</taxon>
        <taxon>Bacillota</taxon>
        <taxon>Clostridia</taxon>
        <taxon>Neomoorellales</taxon>
        <taxon>Neomoorellaceae</taxon>
        <taxon>Neomoorella</taxon>
    </lineage>
</organism>
<dbReference type="SUPFAM" id="SSF53098">
    <property type="entry name" value="Ribonuclease H-like"/>
    <property type="match status" value="1"/>
</dbReference>
<sequence>MIRVDTKERIRELYFKEGYSIRAISRMLKVARKTVKRALADAEPPKYRLTKEKTKWVIGPFLPIIHQWLEEDQLRPPKQRHTARRIFERLREEYGYQGSEETVRRYVRLWRQAQPKEMFLPMDFGLNGWAQSDWFEALVELQGTVITVHVFLMRLCGSRALFTRAYLKENAEAILDAHVRSFQFFGGVPTHIAYDNPKTLVAQIFSGRRRKESKYLQALRLHYLFQPEFCLPYEAHEKGLAENAVRLVRHNSFVPIPKVNSLEELNEHLERWCLKYLEEYLPDKEATVGELLAKEKLSLLPLPEVPFEPAIFRSVRATRQAFIHFDGNRYSVPVNLAHLPLTLRAYVVPPEKLRAKSLSFSGNRIII</sequence>
<dbReference type="RefSeq" id="WP_062282357.1">
    <property type="nucleotide sequence ID" value="NZ_LTBC01000002.1"/>
</dbReference>
<comment type="caution">
    <text evidence="3">The sequence shown here is derived from an EMBL/GenBank/DDBJ whole genome shotgun (WGS) entry which is preliminary data.</text>
</comment>
<proteinExistence type="inferred from homology"/>
<dbReference type="InterPro" id="IPR012337">
    <property type="entry name" value="RNaseH-like_sf"/>
</dbReference>
<dbReference type="PATRIC" id="fig|1122241.3.peg.1089"/>
<evidence type="ECO:0000313" key="4">
    <source>
        <dbReference type="Proteomes" id="UP000075670"/>
    </source>
</evidence>
<dbReference type="InterPro" id="IPR054353">
    <property type="entry name" value="IstA-like_C"/>
</dbReference>
<gene>
    <name evidence="3" type="ORF">MOMUL_10370</name>
</gene>
<evidence type="ECO:0000313" key="3">
    <source>
        <dbReference type="EMBL" id="KYH33253.1"/>
    </source>
</evidence>
<dbReference type="InterPro" id="IPR001584">
    <property type="entry name" value="Integrase_cat-core"/>
</dbReference>
<evidence type="ECO:0000256" key="1">
    <source>
        <dbReference type="ARBA" id="ARBA00009277"/>
    </source>
</evidence>
<dbReference type="GO" id="GO:0003676">
    <property type="term" value="F:nucleic acid binding"/>
    <property type="evidence" value="ECO:0007669"/>
    <property type="project" value="InterPro"/>
</dbReference>
<dbReference type="PANTHER" id="PTHR35004">
    <property type="entry name" value="TRANSPOSASE RV3428C-RELATED"/>
    <property type="match status" value="1"/>
</dbReference>
<dbReference type="PROSITE" id="PS50994">
    <property type="entry name" value="INTEGRASE"/>
    <property type="match status" value="1"/>
</dbReference>
<comment type="similarity">
    <text evidence="1">Belongs to the transposase IS21/IS408/IS1162 family.</text>
</comment>
<evidence type="ECO:0000259" key="2">
    <source>
        <dbReference type="PROSITE" id="PS50994"/>
    </source>
</evidence>
<reference evidence="3 4" key="1">
    <citation type="submission" date="2016-02" db="EMBL/GenBank/DDBJ databases">
        <title>Genome sequence of Moorella mulderi DSM 14980.</title>
        <authorList>
            <person name="Poehlein A."/>
            <person name="Daniel R."/>
        </authorList>
    </citation>
    <scope>NUCLEOTIDE SEQUENCE [LARGE SCALE GENOMIC DNA]</scope>
    <source>
        <strain evidence="3 4">DSM 14980</strain>
    </source>
</reference>
<dbReference type="GO" id="GO:0015074">
    <property type="term" value="P:DNA integration"/>
    <property type="evidence" value="ECO:0007669"/>
    <property type="project" value="InterPro"/>
</dbReference>
<dbReference type="PANTHER" id="PTHR35004:SF7">
    <property type="entry name" value="INTEGRASE PROTEIN"/>
    <property type="match status" value="1"/>
</dbReference>
<dbReference type="Pfam" id="PF22483">
    <property type="entry name" value="Mu-transpos_C_2"/>
    <property type="match status" value="1"/>
</dbReference>
<dbReference type="Gene3D" id="3.30.420.10">
    <property type="entry name" value="Ribonuclease H-like superfamily/Ribonuclease H"/>
    <property type="match status" value="1"/>
</dbReference>
<dbReference type="InterPro" id="IPR009057">
    <property type="entry name" value="Homeodomain-like_sf"/>
</dbReference>
<dbReference type="InterPro" id="IPR036388">
    <property type="entry name" value="WH-like_DNA-bd_sf"/>
</dbReference>
<dbReference type="NCBIfam" id="NF033546">
    <property type="entry name" value="transpos_IS21"/>
    <property type="match status" value="1"/>
</dbReference>
<dbReference type="EMBL" id="LTBC01000002">
    <property type="protein sequence ID" value="KYH33253.1"/>
    <property type="molecule type" value="Genomic_DNA"/>
</dbReference>
<feature type="domain" description="Integrase catalytic" evidence="2">
    <location>
        <begin position="111"/>
        <end position="309"/>
    </location>
</feature>
<accession>A0A151B0E5</accession>